<protein>
    <submittedName>
        <fullName evidence="2">Adenylate/guanylate cyclase domain-containing protein</fullName>
    </submittedName>
</protein>
<evidence type="ECO:0000259" key="1">
    <source>
        <dbReference type="PROSITE" id="PS50125"/>
    </source>
</evidence>
<dbReference type="SUPFAM" id="SSF52964">
    <property type="entry name" value="TolB, N-terminal domain"/>
    <property type="match status" value="1"/>
</dbReference>
<dbReference type="PANTHER" id="PTHR43081">
    <property type="entry name" value="ADENYLATE CYCLASE, TERMINAL-DIFFERENTIATION SPECIFIC-RELATED"/>
    <property type="match status" value="1"/>
</dbReference>
<dbReference type="GO" id="GO:0006171">
    <property type="term" value="P:cAMP biosynthetic process"/>
    <property type="evidence" value="ECO:0007669"/>
    <property type="project" value="TreeGrafter"/>
</dbReference>
<dbReference type="SUPFAM" id="SSF48452">
    <property type="entry name" value="TPR-like"/>
    <property type="match status" value="1"/>
</dbReference>
<keyword evidence="3" id="KW-1185">Reference proteome</keyword>
<dbReference type="AlphaFoldDB" id="A0A2W2BN77"/>
<reference evidence="3" key="1">
    <citation type="submission" date="2018-06" db="EMBL/GenBank/DDBJ databases">
        <title>Aestuariibacter litoralis strain KCTC 52945T.</title>
        <authorList>
            <person name="Li X."/>
            <person name="Salam N."/>
            <person name="Li J.-L."/>
            <person name="Chen Y.-M."/>
            <person name="Yang Z.-W."/>
            <person name="Zhang L.-Y."/>
            <person name="Han M.-X."/>
            <person name="Xiao M."/>
            <person name="Li W.-J."/>
        </authorList>
    </citation>
    <scope>NUCLEOTIDE SEQUENCE [LARGE SCALE GENOMIC DNA]</scope>
    <source>
        <strain evidence="3">KCTC 52945</strain>
    </source>
</reference>
<name>A0A2W2BN77_9HYPH</name>
<dbReference type="Gene3D" id="3.30.70.1230">
    <property type="entry name" value="Nucleotide cyclase"/>
    <property type="match status" value="1"/>
</dbReference>
<dbReference type="InterPro" id="IPR001054">
    <property type="entry name" value="A/G_cyclase"/>
</dbReference>
<dbReference type="InterPro" id="IPR011990">
    <property type="entry name" value="TPR-like_helical_dom_sf"/>
</dbReference>
<dbReference type="Gene3D" id="3.40.50.10070">
    <property type="entry name" value="TolB, N-terminal domain"/>
    <property type="match status" value="1"/>
</dbReference>
<dbReference type="NCBIfam" id="NF047558">
    <property type="entry name" value="TPR_END_plus"/>
    <property type="match status" value="1"/>
</dbReference>
<dbReference type="PANTHER" id="PTHR43081:SF19">
    <property type="entry name" value="PH-SENSITIVE ADENYLATE CYCLASE RV1264"/>
    <property type="match status" value="1"/>
</dbReference>
<dbReference type="GO" id="GO:0035556">
    <property type="term" value="P:intracellular signal transduction"/>
    <property type="evidence" value="ECO:0007669"/>
    <property type="project" value="InterPro"/>
</dbReference>
<dbReference type="Pfam" id="PF00211">
    <property type="entry name" value="Guanylate_cyc"/>
    <property type="match status" value="1"/>
</dbReference>
<dbReference type="SMART" id="SM00044">
    <property type="entry name" value="CYCc"/>
    <property type="match status" value="1"/>
</dbReference>
<dbReference type="RefSeq" id="WP_111197646.1">
    <property type="nucleotide sequence ID" value="NZ_QKVK01000003.1"/>
</dbReference>
<accession>A0A2W2BN77</accession>
<sequence>MSEERQLLAMLIADVAGYSSLMARDEAATLSGLQQCQSLLERMVGAFGGFVVDTAGDGMLAAFPSSVRAAECAIAVQTAMREEAASTAMQLRIGVNVGEVVRRGTRIFGDAVNVAARIAAVAEPGSVVLSANAHEQVHGKITARFTELGAVPLKNIENPPRLFALAGGTSDKPPSAGTPDAPVRQAIAVIPFANLSDDPAQEYFSDGISEDIITDLSKIGALSVVSRNTSFAMKGKTLAVPQMSREVGARYVLHGSVRKSGSRLRISASLGDGATGTNLWAERFDRDMTDIFAMQDEISAAIVSALRLTLLPEEKRAIERRGTQSIDAYNLLLQARFFRYSNTAKDTRQALQLAQQAIAFDPRYAEAWAVVAAAQIALHEMTGGGDTGLAAAESALRLDGTLALAHAARGRVLCGLGRYEDAFAAHRLSETLDPDSYDVQFLFGRTCTELGEAQSAIDHLEAAARIAEGEFLALALAIQSYNALGRRAEAADASRRTLARIERILAQRPDDASALFHGSSVLAELGRRDAAIAWADRALAMAPDEPRGAYLLACTYALLGETEQAVELLHRAVQQMQPRYVTWVRNDTDLESLRDHPRYKAIIAEMERRLERDETG</sequence>
<dbReference type="InterPro" id="IPR019734">
    <property type="entry name" value="TPR_rpt"/>
</dbReference>
<dbReference type="CDD" id="cd07302">
    <property type="entry name" value="CHD"/>
    <property type="match status" value="1"/>
</dbReference>
<dbReference type="SMART" id="SM00028">
    <property type="entry name" value="TPR"/>
    <property type="match status" value="4"/>
</dbReference>
<gene>
    <name evidence="2" type="ORF">DK847_08210</name>
</gene>
<dbReference type="Proteomes" id="UP000248795">
    <property type="component" value="Unassembled WGS sequence"/>
</dbReference>
<dbReference type="InterPro" id="IPR029787">
    <property type="entry name" value="Nucleotide_cyclase"/>
</dbReference>
<proteinExistence type="predicted"/>
<dbReference type="EMBL" id="QKVK01000003">
    <property type="protein sequence ID" value="PZF77297.1"/>
    <property type="molecule type" value="Genomic_DNA"/>
</dbReference>
<organism evidence="2 3">
    <name type="scientific">Aestuariivirga litoralis</name>
    <dbReference type="NCBI Taxonomy" id="2650924"/>
    <lineage>
        <taxon>Bacteria</taxon>
        <taxon>Pseudomonadati</taxon>
        <taxon>Pseudomonadota</taxon>
        <taxon>Alphaproteobacteria</taxon>
        <taxon>Hyphomicrobiales</taxon>
        <taxon>Aestuariivirgaceae</taxon>
        <taxon>Aestuariivirga</taxon>
    </lineage>
</organism>
<dbReference type="GO" id="GO:0004016">
    <property type="term" value="F:adenylate cyclase activity"/>
    <property type="evidence" value="ECO:0007669"/>
    <property type="project" value="UniProtKB-ARBA"/>
</dbReference>
<dbReference type="SUPFAM" id="SSF55073">
    <property type="entry name" value="Nucleotide cyclase"/>
    <property type="match status" value="1"/>
</dbReference>
<feature type="domain" description="Guanylate cyclase" evidence="1">
    <location>
        <begin position="9"/>
        <end position="119"/>
    </location>
</feature>
<dbReference type="InterPro" id="IPR050697">
    <property type="entry name" value="Adenylyl/Guanylyl_Cyclase_3/4"/>
</dbReference>
<comment type="caution">
    <text evidence="2">The sequence shown here is derived from an EMBL/GenBank/DDBJ whole genome shotgun (WGS) entry which is preliminary data.</text>
</comment>
<dbReference type="Gene3D" id="1.25.40.10">
    <property type="entry name" value="Tetratricopeptide repeat domain"/>
    <property type="match status" value="1"/>
</dbReference>
<dbReference type="PROSITE" id="PS50125">
    <property type="entry name" value="GUANYLATE_CYCLASE_2"/>
    <property type="match status" value="1"/>
</dbReference>
<evidence type="ECO:0000313" key="2">
    <source>
        <dbReference type="EMBL" id="PZF77297.1"/>
    </source>
</evidence>
<evidence type="ECO:0000313" key="3">
    <source>
        <dbReference type="Proteomes" id="UP000248795"/>
    </source>
</evidence>